<evidence type="ECO:0000256" key="1">
    <source>
        <dbReference type="ARBA" id="ARBA00001971"/>
    </source>
</evidence>
<evidence type="ECO:0000256" key="6">
    <source>
        <dbReference type="SAM" id="MobiDB-lite"/>
    </source>
</evidence>
<dbReference type="InterPro" id="IPR050121">
    <property type="entry name" value="Cytochrome_P450_monoxygenase"/>
</dbReference>
<comment type="similarity">
    <text evidence="5">Belongs to the cytochrome P450 family.</text>
</comment>
<organism evidence="8 9">
    <name type="scientific">Bionectria ochroleuca</name>
    <name type="common">Gliocladium roseum</name>
    <dbReference type="NCBI Taxonomy" id="29856"/>
    <lineage>
        <taxon>Eukaryota</taxon>
        <taxon>Fungi</taxon>
        <taxon>Dikarya</taxon>
        <taxon>Ascomycota</taxon>
        <taxon>Pezizomycotina</taxon>
        <taxon>Sordariomycetes</taxon>
        <taxon>Hypocreomycetidae</taxon>
        <taxon>Hypocreales</taxon>
        <taxon>Bionectriaceae</taxon>
        <taxon>Clonostachys</taxon>
    </lineage>
</organism>
<keyword evidence="3 5" id="KW-0479">Metal-binding</keyword>
<evidence type="ECO:0000256" key="3">
    <source>
        <dbReference type="ARBA" id="ARBA00022723"/>
    </source>
</evidence>
<keyword evidence="5" id="KW-0503">Monooxygenase</keyword>
<evidence type="ECO:0000256" key="4">
    <source>
        <dbReference type="ARBA" id="ARBA00023004"/>
    </source>
</evidence>
<dbReference type="InterPro" id="IPR017972">
    <property type="entry name" value="Cyt_P450_CS"/>
</dbReference>
<evidence type="ECO:0000256" key="5">
    <source>
        <dbReference type="RuleBase" id="RU000461"/>
    </source>
</evidence>
<sequence>MELSFTFGEVLWSFATSFLSIWTLYISVLFLYRITFHPLAKFPGPKLAAMSFAYEFWFDVVRGGRYTKQILRMHEKYVRINPEELHCNDPNFVDTVYASGNHRRNKSPQYVFAYPALFKSTEGSLDHDHHRMRNAAMSRCFSRSRICQIENLVHEKTHRLCDKILALRGCEPFRIVDAYSCFTADMISEYLFGESDGYLDLPGWEPNYRSLVDAFERNIHIFRHVHGLASLAEKLPLFLTNWLSKELKTIAIDVKVTLPKKIQKAMKLSDAVVYSTPSIMSTMLASSLPSSEKTLGRLTGEAMSLMAGGTESTSVTLTLFTFHILSNPIYYHRLLEEISAITASPSEIPDWKSLEKLCFLNAVMLECLRLLPGVSGRSPRIATDEDLIYDGANSSRPTYVIPRGYPVSMSTYILHMDESIFPNAKDFVPDRWLDETGNVNRILERRLLSFSRGNRQCIGRQLALCELHVCAAAMILRVFPYMELFETSRVDVDYDHDELIGKPSPQSKGVRVRVRDSGPGIQQ</sequence>
<gene>
    <name evidence="8" type="ORF">CLO192961_LOCUS147925</name>
</gene>
<dbReference type="PRINTS" id="PR00463">
    <property type="entry name" value="EP450I"/>
</dbReference>
<feature type="region of interest" description="Disordered" evidence="6">
    <location>
        <begin position="501"/>
        <end position="523"/>
    </location>
</feature>
<keyword evidence="2 5" id="KW-0349">Heme</keyword>
<comment type="cofactor">
    <cofactor evidence="1">
        <name>heme</name>
        <dbReference type="ChEBI" id="CHEBI:30413"/>
    </cofactor>
</comment>
<dbReference type="InterPro" id="IPR001128">
    <property type="entry name" value="Cyt_P450"/>
</dbReference>
<dbReference type="EMBL" id="CABFNS010000722">
    <property type="protein sequence ID" value="VUC24618.1"/>
    <property type="molecule type" value="Genomic_DNA"/>
</dbReference>
<feature type="transmembrane region" description="Helical" evidence="7">
    <location>
        <begin position="12"/>
        <end position="32"/>
    </location>
</feature>
<dbReference type="SUPFAM" id="SSF48264">
    <property type="entry name" value="Cytochrome P450"/>
    <property type="match status" value="1"/>
</dbReference>
<dbReference type="Proteomes" id="UP000766486">
    <property type="component" value="Unassembled WGS sequence"/>
</dbReference>
<keyword evidence="4 5" id="KW-0408">Iron</keyword>
<evidence type="ECO:0000313" key="9">
    <source>
        <dbReference type="Proteomes" id="UP000766486"/>
    </source>
</evidence>
<dbReference type="Gene3D" id="1.10.630.10">
    <property type="entry name" value="Cytochrome P450"/>
    <property type="match status" value="1"/>
</dbReference>
<dbReference type="PRINTS" id="PR00385">
    <property type="entry name" value="P450"/>
</dbReference>
<evidence type="ECO:0000256" key="7">
    <source>
        <dbReference type="SAM" id="Phobius"/>
    </source>
</evidence>
<dbReference type="CDD" id="cd11062">
    <property type="entry name" value="CYP58-like"/>
    <property type="match status" value="1"/>
</dbReference>
<proteinExistence type="inferred from homology"/>
<keyword evidence="7" id="KW-1133">Transmembrane helix</keyword>
<reference evidence="8 9" key="1">
    <citation type="submission" date="2019-06" db="EMBL/GenBank/DDBJ databases">
        <authorList>
            <person name="Broberg M."/>
        </authorList>
    </citation>
    <scope>NUCLEOTIDE SEQUENCE [LARGE SCALE GENOMIC DNA]</scope>
</reference>
<name>A0ABY6U3Y4_BIOOC</name>
<keyword evidence="9" id="KW-1185">Reference proteome</keyword>
<comment type="caution">
    <text evidence="8">The sequence shown here is derived from an EMBL/GenBank/DDBJ whole genome shotgun (WGS) entry which is preliminary data.</text>
</comment>
<accession>A0ABY6U3Y4</accession>
<dbReference type="PANTHER" id="PTHR24305:SF147">
    <property type="entry name" value="P450, PUTATIVE (EUROFUNG)-RELATED"/>
    <property type="match status" value="1"/>
</dbReference>
<dbReference type="PANTHER" id="PTHR24305">
    <property type="entry name" value="CYTOCHROME P450"/>
    <property type="match status" value="1"/>
</dbReference>
<keyword evidence="7" id="KW-0812">Transmembrane</keyword>
<dbReference type="InterPro" id="IPR002401">
    <property type="entry name" value="Cyt_P450_E_grp-I"/>
</dbReference>
<keyword evidence="5" id="KW-0560">Oxidoreductase</keyword>
<protein>
    <recommendedName>
        <fullName evidence="10">Cytochrome P450</fullName>
    </recommendedName>
</protein>
<evidence type="ECO:0008006" key="10">
    <source>
        <dbReference type="Google" id="ProtNLM"/>
    </source>
</evidence>
<keyword evidence="7" id="KW-0472">Membrane</keyword>
<dbReference type="PROSITE" id="PS00086">
    <property type="entry name" value="CYTOCHROME_P450"/>
    <property type="match status" value="1"/>
</dbReference>
<dbReference type="Pfam" id="PF00067">
    <property type="entry name" value="p450"/>
    <property type="match status" value="1"/>
</dbReference>
<evidence type="ECO:0000313" key="8">
    <source>
        <dbReference type="EMBL" id="VUC24618.1"/>
    </source>
</evidence>
<dbReference type="InterPro" id="IPR036396">
    <property type="entry name" value="Cyt_P450_sf"/>
</dbReference>
<evidence type="ECO:0000256" key="2">
    <source>
        <dbReference type="ARBA" id="ARBA00022617"/>
    </source>
</evidence>